<dbReference type="PANTHER" id="PTHR45588">
    <property type="entry name" value="TPR DOMAIN-CONTAINING PROTEIN"/>
    <property type="match status" value="1"/>
</dbReference>
<dbReference type="EMBL" id="CP118166">
    <property type="protein sequence ID" value="WDI30150.1"/>
    <property type="molecule type" value="Genomic_DNA"/>
</dbReference>
<proteinExistence type="predicted"/>
<evidence type="ECO:0000313" key="3">
    <source>
        <dbReference type="Proteomes" id="UP001214043"/>
    </source>
</evidence>
<dbReference type="InterPro" id="IPR011990">
    <property type="entry name" value="TPR-like_helical_dom_sf"/>
</dbReference>
<dbReference type="Gene3D" id="1.25.40.10">
    <property type="entry name" value="Tetratricopeptide repeat domain"/>
    <property type="match status" value="2"/>
</dbReference>
<reference evidence="2" key="1">
    <citation type="submission" date="2023-02" db="EMBL/GenBank/DDBJ databases">
        <title>Genome sequence of Hyphococcus flavus.</title>
        <authorList>
            <person name="Rong J.-C."/>
            <person name="Zhao Q."/>
            <person name="Yi M."/>
            <person name="Wu J.-Y."/>
        </authorList>
    </citation>
    <scope>NUCLEOTIDE SEQUENCE</scope>
    <source>
        <strain evidence="2">MCCC 1K03223</strain>
    </source>
</reference>
<feature type="repeat" description="TPR" evidence="1">
    <location>
        <begin position="487"/>
        <end position="520"/>
    </location>
</feature>
<keyword evidence="1" id="KW-0802">TPR repeat</keyword>
<dbReference type="PROSITE" id="PS50005">
    <property type="entry name" value="TPR"/>
    <property type="match status" value="1"/>
</dbReference>
<dbReference type="InterPro" id="IPR019734">
    <property type="entry name" value="TPR_rpt"/>
</dbReference>
<dbReference type="KEGG" id="hfl:PUV54_09280"/>
<evidence type="ECO:0000256" key="1">
    <source>
        <dbReference type="PROSITE-ProRule" id="PRU00339"/>
    </source>
</evidence>
<evidence type="ECO:0008006" key="4">
    <source>
        <dbReference type="Google" id="ProtNLM"/>
    </source>
</evidence>
<dbReference type="RefSeq" id="WP_274491944.1">
    <property type="nucleotide sequence ID" value="NZ_CP118166.1"/>
</dbReference>
<dbReference type="Proteomes" id="UP001214043">
    <property type="component" value="Chromosome"/>
</dbReference>
<evidence type="ECO:0000313" key="2">
    <source>
        <dbReference type="EMBL" id="WDI30150.1"/>
    </source>
</evidence>
<protein>
    <recommendedName>
        <fullName evidence="4">Tetratricopeptide repeat protein</fullName>
    </recommendedName>
</protein>
<organism evidence="2 3">
    <name type="scientific">Hyphococcus flavus</name>
    <dbReference type="NCBI Taxonomy" id="1866326"/>
    <lineage>
        <taxon>Bacteria</taxon>
        <taxon>Pseudomonadati</taxon>
        <taxon>Pseudomonadota</taxon>
        <taxon>Alphaproteobacteria</taxon>
        <taxon>Parvularculales</taxon>
        <taxon>Parvularculaceae</taxon>
        <taxon>Hyphococcus</taxon>
    </lineage>
</organism>
<dbReference type="PANTHER" id="PTHR45588:SF1">
    <property type="entry name" value="WW DOMAIN-CONTAINING PROTEIN"/>
    <property type="match status" value="1"/>
</dbReference>
<accession>A0AAE9ZH89</accession>
<name>A0AAE9ZH89_9PROT</name>
<gene>
    <name evidence="2" type="ORF">PUV54_09280</name>
</gene>
<sequence>MRHGSNEAVCCLLKRVRAFANLLIEKHHYDWMKGFVMRNWRRLFWLLFGLHVATPLQAAVFAEDESQGLGKVYLANSGSPDAQAAFNRGLAALHSFWYSEARDAFQEAQAIDDNFALAYWGEALTHDYPFGSNPDVETAKAILNRLGRNAGARQTKAVTDMEKRLLGAVEALFGEGEREEREDNYFSVMRDLHSDYPHDVEIASFYALSILGKSTLGQDFQDLMKAAAVLEPFFDRYPEHPGVVHYLIHAYDDPVHAVLGLRMANVYARIAPESSHALHMPAHIYVQLGMWFEAEESNERSFNSSVTSATARGLDGNAYDTHSLNWLMYTQLQLGKVDAARGSLRKVKEIARDTGNTFSIAQDAMMTSRFAIETGEWDVADSAQVADDFTSTMMKTSVLIGAGMAAAAQKDFEEARAIVSSLELLGAQEEASENISRANRIRAARLVIETSIADNQNELEKAIELARLAAQVERQLPLPVGPPSPYQPAHELLGELLLKSGDASGAIVAYQMALERTPQRPPALLGLLLAAEAANDRALAEQTRATLSKFWAEADHEVTTRI</sequence>
<dbReference type="AlphaFoldDB" id="A0AAE9ZH89"/>
<dbReference type="SUPFAM" id="SSF48452">
    <property type="entry name" value="TPR-like"/>
    <property type="match status" value="2"/>
</dbReference>
<keyword evidence="3" id="KW-1185">Reference proteome</keyword>